<reference evidence="1 2" key="1">
    <citation type="journal article" date="2018" name="Sci. Rep.">
        <title>Genomic signatures of local adaptation to the degree of environmental predictability in rotifers.</title>
        <authorList>
            <person name="Franch-Gras L."/>
            <person name="Hahn C."/>
            <person name="Garcia-Roger E.M."/>
            <person name="Carmona M.J."/>
            <person name="Serra M."/>
            <person name="Gomez A."/>
        </authorList>
    </citation>
    <scope>NUCLEOTIDE SEQUENCE [LARGE SCALE GENOMIC DNA]</scope>
    <source>
        <strain evidence="1">HYR1</strain>
    </source>
</reference>
<evidence type="ECO:0000313" key="1">
    <source>
        <dbReference type="EMBL" id="RNA23063.1"/>
    </source>
</evidence>
<protein>
    <submittedName>
        <fullName evidence="1">Uncharacterized protein</fullName>
    </submittedName>
</protein>
<gene>
    <name evidence="1" type="ORF">BpHYR1_008689</name>
</gene>
<dbReference type="Proteomes" id="UP000276133">
    <property type="component" value="Unassembled WGS sequence"/>
</dbReference>
<proteinExistence type="predicted"/>
<dbReference type="EMBL" id="REGN01003355">
    <property type="protein sequence ID" value="RNA23063.1"/>
    <property type="molecule type" value="Genomic_DNA"/>
</dbReference>
<accession>A0A3M7RHM0</accession>
<organism evidence="1 2">
    <name type="scientific">Brachionus plicatilis</name>
    <name type="common">Marine rotifer</name>
    <name type="synonym">Brachionus muelleri</name>
    <dbReference type="NCBI Taxonomy" id="10195"/>
    <lineage>
        <taxon>Eukaryota</taxon>
        <taxon>Metazoa</taxon>
        <taxon>Spiralia</taxon>
        <taxon>Gnathifera</taxon>
        <taxon>Rotifera</taxon>
        <taxon>Eurotatoria</taxon>
        <taxon>Monogononta</taxon>
        <taxon>Pseudotrocha</taxon>
        <taxon>Ploima</taxon>
        <taxon>Brachionidae</taxon>
        <taxon>Brachionus</taxon>
    </lineage>
</organism>
<dbReference type="AlphaFoldDB" id="A0A3M7RHM0"/>
<comment type="caution">
    <text evidence="1">The sequence shown here is derived from an EMBL/GenBank/DDBJ whole genome shotgun (WGS) entry which is preliminary data.</text>
</comment>
<keyword evidence="2" id="KW-1185">Reference proteome</keyword>
<name>A0A3M7RHM0_BRAPC</name>
<evidence type="ECO:0000313" key="2">
    <source>
        <dbReference type="Proteomes" id="UP000276133"/>
    </source>
</evidence>
<sequence>MIKLDKVLRIRPKDTLSTHIFKNLELKYRKLTPKFSKKKLITNICSISEFQLQLNKDSSFIGQKGAIKYVALFCRKKIDIKLKSYGCIGSIWHMEKLFFSITIH</sequence>